<dbReference type="HOGENOM" id="CLU_654939_0_0_6"/>
<keyword evidence="2" id="KW-1185">Reference proteome</keyword>
<dbReference type="PATRIC" id="fig|1217675.3.peg.104"/>
<organism evidence="1 2">
    <name type="scientific">Acinetobacter schindleri NIPH 900</name>
    <dbReference type="NCBI Taxonomy" id="1217675"/>
    <lineage>
        <taxon>Bacteria</taxon>
        <taxon>Pseudomonadati</taxon>
        <taxon>Pseudomonadota</taxon>
        <taxon>Gammaproteobacteria</taxon>
        <taxon>Moraxellales</taxon>
        <taxon>Moraxellaceae</taxon>
        <taxon>Acinetobacter</taxon>
    </lineage>
</organism>
<evidence type="ECO:0000313" key="1">
    <source>
        <dbReference type="EMBL" id="ENV14764.1"/>
    </source>
</evidence>
<proteinExistence type="predicted"/>
<dbReference type="Proteomes" id="UP000018438">
    <property type="component" value="Unassembled WGS sequence"/>
</dbReference>
<gene>
    <name evidence="1" type="ORF">F965_00110</name>
</gene>
<comment type="caution">
    <text evidence="1">The sequence shown here is derived from an EMBL/GenBank/DDBJ whole genome shotgun (WGS) entry which is preliminary data.</text>
</comment>
<sequence length="419" mass="48760">MQGTWRLYDTHLYIEAKWPDCHWNSADAKSWESRYINKVLTPILMILNDLGYDIQQQEYIFNDPQNRYIRKGDLRADVLQSGGRIEVNFFQNVNAPRRPDNGGRYESNILELMPYLMRLEMFRTINRITAFLESQFNFSCTTKRYELKNVRPGDLTALQYIEARYKECQHFNGDEDAIKAISPSNREDADKNQLVHGGRVWFYDNKGRLKTGIAYYNINSMWWVITGRYDWTNKAGFQLHTNNPGQPRVKRNLYLRKRRLSQVAFNALSAGNEALSQKLNLLIEKEFGDIGLLITRDQARDYFAICGLSYKQINKGQFDQLRKLVNDKLTDSGRMNGTLKVNRKTRYVSHGVGIVEAYIGCKAYYFSDRDAITFNASGNITFASWADDLNVQPVLEAFIQWCNGIKHETTRRKKLSSHV</sequence>
<dbReference type="EMBL" id="APPI01000003">
    <property type="protein sequence ID" value="ENV14764.1"/>
    <property type="molecule type" value="Genomic_DNA"/>
</dbReference>
<dbReference type="RefSeq" id="WP_004811567.1">
    <property type="nucleotide sequence ID" value="NZ_KB849446.1"/>
</dbReference>
<protein>
    <submittedName>
        <fullName evidence="1">Uncharacterized protein</fullName>
    </submittedName>
</protein>
<dbReference type="AlphaFoldDB" id="N8Y0A5"/>
<reference evidence="1 2" key="1">
    <citation type="submission" date="2013-02" db="EMBL/GenBank/DDBJ databases">
        <title>The Genome Sequence of Acinetobacter schindleri NIPH 900.</title>
        <authorList>
            <consortium name="The Broad Institute Genome Sequencing Platform"/>
            <consortium name="The Broad Institute Genome Sequencing Center for Infectious Disease"/>
            <person name="Cerqueira G."/>
            <person name="Feldgarden M."/>
            <person name="Courvalin P."/>
            <person name="Perichon B."/>
            <person name="Grillot-Courvalin C."/>
            <person name="Clermont D."/>
            <person name="Rocha E."/>
            <person name="Yoon E.-J."/>
            <person name="Nemec A."/>
            <person name="Walker B."/>
            <person name="Young S.K."/>
            <person name="Zeng Q."/>
            <person name="Gargeya S."/>
            <person name="Fitzgerald M."/>
            <person name="Haas B."/>
            <person name="Abouelleil A."/>
            <person name="Alvarado L."/>
            <person name="Arachchi H.M."/>
            <person name="Berlin A.M."/>
            <person name="Chapman S.B."/>
            <person name="Dewar J."/>
            <person name="Goldberg J."/>
            <person name="Griggs A."/>
            <person name="Gujja S."/>
            <person name="Hansen M."/>
            <person name="Howarth C."/>
            <person name="Imamovic A."/>
            <person name="Larimer J."/>
            <person name="McCowan C."/>
            <person name="Murphy C."/>
            <person name="Neiman D."/>
            <person name="Pearson M."/>
            <person name="Priest M."/>
            <person name="Roberts A."/>
            <person name="Saif S."/>
            <person name="Shea T."/>
            <person name="Sisk P."/>
            <person name="Sykes S."/>
            <person name="Wortman J."/>
            <person name="Nusbaum C."/>
            <person name="Birren B."/>
        </authorList>
    </citation>
    <scope>NUCLEOTIDE SEQUENCE [LARGE SCALE GENOMIC DNA]</scope>
    <source>
        <strain evidence="1 2">NIPH 900</strain>
    </source>
</reference>
<name>N8Y0A5_9GAMM</name>
<accession>N8Y0A5</accession>
<evidence type="ECO:0000313" key="2">
    <source>
        <dbReference type="Proteomes" id="UP000018438"/>
    </source>
</evidence>